<dbReference type="PANTHER" id="PTHR34582">
    <property type="entry name" value="UPF0702 TRANSMEMBRANE PROTEIN YCAP"/>
    <property type="match status" value="1"/>
</dbReference>
<dbReference type="InterPro" id="IPR023090">
    <property type="entry name" value="UPF0702_alpha/beta_dom_sf"/>
</dbReference>
<evidence type="ECO:0000256" key="2">
    <source>
        <dbReference type="ARBA" id="ARBA00006448"/>
    </source>
</evidence>
<feature type="transmembrane region" description="Helical" evidence="7">
    <location>
        <begin position="59"/>
        <end position="79"/>
    </location>
</feature>
<dbReference type="InterPro" id="IPR007353">
    <property type="entry name" value="DUF421"/>
</dbReference>
<evidence type="ECO:0000259" key="9">
    <source>
        <dbReference type="Pfam" id="PF20730"/>
    </source>
</evidence>
<keyword evidence="4 7" id="KW-0812">Transmembrane</keyword>
<dbReference type="GO" id="GO:0005886">
    <property type="term" value="C:plasma membrane"/>
    <property type="evidence" value="ECO:0007669"/>
    <property type="project" value="UniProtKB-SubCell"/>
</dbReference>
<dbReference type="Pfam" id="PF20730">
    <property type="entry name" value="YetF_N"/>
    <property type="match status" value="1"/>
</dbReference>
<dbReference type="EMBL" id="JALANJ010000018">
    <property type="protein sequence ID" value="MCY8121443.1"/>
    <property type="molecule type" value="Genomic_DNA"/>
</dbReference>
<name>A0A9Q4H9A3_BACSC</name>
<evidence type="ECO:0000256" key="3">
    <source>
        <dbReference type="ARBA" id="ARBA00022475"/>
    </source>
</evidence>
<protein>
    <submittedName>
        <fullName evidence="10">DUF421 domain-containing protein</fullName>
    </submittedName>
</protein>
<feature type="domain" description="YetF C-terminal" evidence="8">
    <location>
        <begin position="82"/>
        <end position="214"/>
    </location>
</feature>
<evidence type="ECO:0000256" key="4">
    <source>
        <dbReference type="ARBA" id="ARBA00022692"/>
    </source>
</evidence>
<organism evidence="10 11">
    <name type="scientific">Bacillus spizizenii</name>
    <name type="common">Bacillus subtilis subsp. spizizenii</name>
    <dbReference type="NCBI Taxonomy" id="96241"/>
    <lineage>
        <taxon>Bacteria</taxon>
        <taxon>Bacillati</taxon>
        <taxon>Bacillota</taxon>
        <taxon>Bacilli</taxon>
        <taxon>Bacillales</taxon>
        <taxon>Bacillaceae</taxon>
        <taxon>Bacillus</taxon>
    </lineage>
</organism>
<keyword evidence="6 7" id="KW-0472">Membrane</keyword>
<evidence type="ECO:0000256" key="6">
    <source>
        <dbReference type="ARBA" id="ARBA00023136"/>
    </source>
</evidence>
<comment type="similarity">
    <text evidence="2">Belongs to the UPF0702 family.</text>
</comment>
<dbReference type="AlphaFoldDB" id="A0A9Q4H9A3"/>
<reference evidence="10" key="1">
    <citation type="submission" date="2022-02" db="EMBL/GenBank/DDBJ databases">
        <title>Crop Bioprotection Bacillus Genome Sequencing.</title>
        <authorList>
            <person name="Dunlap C."/>
        </authorList>
    </citation>
    <scope>NUCLEOTIDE SEQUENCE</scope>
    <source>
        <strain evidence="10">M18B4</strain>
    </source>
</reference>
<accession>A0A9Q4H9A3</accession>
<evidence type="ECO:0000256" key="1">
    <source>
        <dbReference type="ARBA" id="ARBA00004651"/>
    </source>
</evidence>
<keyword evidence="3" id="KW-1003">Cell membrane</keyword>
<proteinExistence type="inferred from homology"/>
<dbReference type="PANTHER" id="PTHR34582:SF5">
    <property type="entry name" value="UPF0702 TRANSMEMBRANE PROTEIN YETF"/>
    <property type="match status" value="1"/>
</dbReference>
<dbReference type="Proteomes" id="UP001070352">
    <property type="component" value="Unassembled WGS sequence"/>
</dbReference>
<dbReference type="Pfam" id="PF04239">
    <property type="entry name" value="DUF421"/>
    <property type="match status" value="1"/>
</dbReference>
<evidence type="ECO:0000256" key="7">
    <source>
        <dbReference type="SAM" id="Phobius"/>
    </source>
</evidence>
<feature type="transmembrane region" description="Helical" evidence="7">
    <location>
        <begin position="6"/>
        <end position="26"/>
    </location>
</feature>
<dbReference type="Gene3D" id="3.30.240.20">
    <property type="entry name" value="bsu07140 like domains"/>
    <property type="match status" value="2"/>
</dbReference>
<dbReference type="InterPro" id="IPR048454">
    <property type="entry name" value="YetF_N"/>
</dbReference>
<dbReference type="RefSeq" id="WP_041906746.1">
    <property type="nucleotide sequence ID" value="NZ_JACJGE010000007.1"/>
</dbReference>
<comment type="subcellular location">
    <subcellularLocation>
        <location evidence="1">Cell membrane</location>
        <topology evidence="1">Multi-pass membrane protein</topology>
    </subcellularLocation>
</comment>
<comment type="caution">
    <text evidence="10">The sequence shown here is derived from an EMBL/GenBank/DDBJ whole genome shotgun (WGS) entry which is preliminary data.</text>
</comment>
<gene>
    <name evidence="10" type="ORF">MOC45_12635</name>
</gene>
<evidence type="ECO:0000256" key="5">
    <source>
        <dbReference type="ARBA" id="ARBA00022989"/>
    </source>
</evidence>
<evidence type="ECO:0000313" key="11">
    <source>
        <dbReference type="Proteomes" id="UP001070352"/>
    </source>
</evidence>
<sequence length="231" mass="26288">MGDYLNVAVELVCGLGILFVILKFLGKTQFSQITPFDFISALILGELVGNAVYDHEIKIKEIIFASLLWGLLIYMIEFITQKVKGTRKFLEGEPNIVIHNGKLKYEMLKKNKLDINQLQSLLRQAGCFSIQEVEYAILETNGMVSVLQKSDFGNPTRKDMNLPQQNVSLPTTLILDGEIVYDNLREAGVDEQWLKQTLKKQGIEKTEDVLFAEWHPNKPLYAITFEESRSS</sequence>
<feature type="domain" description="YetF-like N-terminal transmembrane" evidence="9">
    <location>
        <begin position="4"/>
        <end position="79"/>
    </location>
</feature>
<evidence type="ECO:0000313" key="10">
    <source>
        <dbReference type="EMBL" id="MCY8121443.1"/>
    </source>
</evidence>
<evidence type="ECO:0000259" key="8">
    <source>
        <dbReference type="Pfam" id="PF04239"/>
    </source>
</evidence>
<keyword evidence="5 7" id="KW-1133">Transmembrane helix</keyword>